<reference evidence="2" key="1">
    <citation type="submission" date="2016-04" db="EMBL/GenBank/DDBJ databases">
        <authorList>
            <person name="Evans L.H."/>
            <person name="Alamgir A."/>
            <person name="Owens N."/>
            <person name="Weber N.D."/>
            <person name="Virtaneva K."/>
            <person name="Barbian K."/>
            <person name="Babar A."/>
            <person name="Rosenke K."/>
        </authorList>
    </citation>
    <scope>NUCLEOTIDE SEQUENCE</scope>
    <source>
        <strain evidence="2">86</strain>
    </source>
</reference>
<keyword evidence="1" id="KW-0732">Signal</keyword>
<dbReference type="EMBL" id="FLUO01000001">
    <property type="protein sequence ID" value="SBW00736.1"/>
    <property type="molecule type" value="Genomic_DNA"/>
</dbReference>
<protein>
    <submittedName>
        <fullName evidence="2">Uncharacterized protein</fullName>
    </submittedName>
</protein>
<name>A0A212JMR5_9PROT</name>
<feature type="chain" id="PRO_5013098031" evidence="1">
    <location>
        <begin position="27"/>
        <end position="222"/>
    </location>
</feature>
<sequence>MKAAMRGATIGVAMIAIAGMASPAEARGNRRQDPNLDIPGPDFIHVLFLATLDGKEVAVGTEMQQGNVCVYQANSGGTMKKLGDMLFCGGRIVVPVGDWDYRVSVELYRPLKGDSYTLKIGSVEPVRTRYSGNYKSQKTAQPFTISLRENFSEAQMWADPTKGVLGYPLKTEFRVGEAMKGEIRLLVLPSDNYFAPPGSKWSSWSVIHFQHRDRQYFAEMLP</sequence>
<evidence type="ECO:0000313" key="2">
    <source>
        <dbReference type="EMBL" id="SBW00736.1"/>
    </source>
</evidence>
<organism evidence="2">
    <name type="scientific">uncultured Alphaproteobacteria bacterium</name>
    <dbReference type="NCBI Taxonomy" id="91750"/>
    <lineage>
        <taxon>Bacteria</taxon>
        <taxon>Pseudomonadati</taxon>
        <taxon>Pseudomonadota</taxon>
        <taxon>Alphaproteobacteria</taxon>
        <taxon>environmental samples</taxon>
    </lineage>
</organism>
<accession>A0A212JMR5</accession>
<evidence type="ECO:0000256" key="1">
    <source>
        <dbReference type="SAM" id="SignalP"/>
    </source>
</evidence>
<proteinExistence type="predicted"/>
<dbReference type="AlphaFoldDB" id="A0A212JMR5"/>
<gene>
    <name evidence="2" type="ORF">KL86APRO_11333</name>
</gene>
<feature type="signal peptide" evidence="1">
    <location>
        <begin position="1"/>
        <end position="26"/>
    </location>
</feature>